<protein>
    <submittedName>
        <fullName evidence="1">Uncharacterized protein</fullName>
    </submittedName>
</protein>
<proteinExistence type="predicted"/>
<organism evidence="1 2">
    <name type="scientific">Araneus ventricosus</name>
    <name type="common">Orbweaver spider</name>
    <name type="synonym">Epeira ventricosa</name>
    <dbReference type="NCBI Taxonomy" id="182803"/>
    <lineage>
        <taxon>Eukaryota</taxon>
        <taxon>Metazoa</taxon>
        <taxon>Ecdysozoa</taxon>
        <taxon>Arthropoda</taxon>
        <taxon>Chelicerata</taxon>
        <taxon>Arachnida</taxon>
        <taxon>Araneae</taxon>
        <taxon>Araneomorphae</taxon>
        <taxon>Entelegynae</taxon>
        <taxon>Araneoidea</taxon>
        <taxon>Araneidae</taxon>
        <taxon>Araneus</taxon>
    </lineage>
</organism>
<evidence type="ECO:0000313" key="2">
    <source>
        <dbReference type="Proteomes" id="UP000499080"/>
    </source>
</evidence>
<dbReference type="EMBL" id="BGPR01000056">
    <property type="protein sequence ID" value="GBL87945.1"/>
    <property type="molecule type" value="Genomic_DNA"/>
</dbReference>
<comment type="caution">
    <text evidence="1">The sequence shown here is derived from an EMBL/GenBank/DDBJ whole genome shotgun (WGS) entry which is preliminary data.</text>
</comment>
<keyword evidence="2" id="KW-1185">Reference proteome</keyword>
<evidence type="ECO:0000313" key="1">
    <source>
        <dbReference type="EMBL" id="GBL87945.1"/>
    </source>
</evidence>
<name>A0A4Y2B9D9_ARAVE</name>
<accession>A0A4Y2B9D9</accession>
<gene>
    <name evidence="1" type="ORF">AVEN_192103_1</name>
</gene>
<dbReference type="AlphaFoldDB" id="A0A4Y2B9D9"/>
<sequence length="99" mass="11284">MDRNKRNFGTLLLSKKKKVGNVLTMIIDSSTTRLIKHSTSLLRTNEADATPNMLLKFPHSIKQKASSNAHQRTCGRNLLVAIFRRSFLREKEILKSFGN</sequence>
<dbReference type="Proteomes" id="UP000499080">
    <property type="component" value="Unassembled WGS sequence"/>
</dbReference>
<reference evidence="1 2" key="1">
    <citation type="journal article" date="2019" name="Sci. Rep.">
        <title>Orb-weaving spider Araneus ventricosus genome elucidates the spidroin gene catalogue.</title>
        <authorList>
            <person name="Kono N."/>
            <person name="Nakamura H."/>
            <person name="Ohtoshi R."/>
            <person name="Moran D.A.P."/>
            <person name="Shinohara A."/>
            <person name="Yoshida Y."/>
            <person name="Fujiwara M."/>
            <person name="Mori M."/>
            <person name="Tomita M."/>
            <person name="Arakawa K."/>
        </authorList>
    </citation>
    <scope>NUCLEOTIDE SEQUENCE [LARGE SCALE GENOMIC DNA]</scope>
</reference>